<dbReference type="RefSeq" id="WP_354662845.1">
    <property type="nucleotide sequence ID" value="NZ_JBEXAC010000002.1"/>
</dbReference>
<dbReference type="EMBL" id="JBEXAC010000002">
    <property type="protein sequence ID" value="MET7000285.1"/>
    <property type="molecule type" value="Genomic_DNA"/>
</dbReference>
<name>A0ABV2TCC2_9BACT</name>
<evidence type="ECO:0000313" key="2">
    <source>
        <dbReference type="EMBL" id="MET7000285.1"/>
    </source>
</evidence>
<sequence>MKHIIFTAVVVIGGFTACNSGTKKEVAKDSMPSVEESLMVKSNDVVDEIATTVEYKAVKPSDSKTAAVIAKYLKVVLKDDLASLKKADRKFRYSAYDLNNDGKDEYLVGFQNTYFCGSGGCTFLLLSNDGQRINEFTVSDTPVMVQKTTTKGYNDLLITSAGKWHHIIFNGTAYPSNPSVEPEYVQTPDPAAPALLPDGGPEYAF</sequence>
<feature type="region of interest" description="Disordered" evidence="1">
    <location>
        <begin position="179"/>
        <end position="205"/>
    </location>
</feature>
<comment type="caution">
    <text evidence="2">The sequence shown here is derived from an EMBL/GenBank/DDBJ whole genome shotgun (WGS) entry which is preliminary data.</text>
</comment>
<dbReference type="InterPro" id="IPR028994">
    <property type="entry name" value="Integrin_alpha_N"/>
</dbReference>
<gene>
    <name evidence="2" type="ORF">ABR189_23030</name>
</gene>
<proteinExistence type="predicted"/>
<feature type="compositionally biased region" description="Low complexity" evidence="1">
    <location>
        <begin position="188"/>
        <end position="205"/>
    </location>
</feature>
<dbReference type="PROSITE" id="PS51257">
    <property type="entry name" value="PROKAR_LIPOPROTEIN"/>
    <property type="match status" value="1"/>
</dbReference>
<organism evidence="2 3">
    <name type="scientific">Chitinophaga defluvii</name>
    <dbReference type="NCBI Taxonomy" id="3163343"/>
    <lineage>
        <taxon>Bacteria</taxon>
        <taxon>Pseudomonadati</taxon>
        <taxon>Bacteroidota</taxon>
        <taxon>Chitinophagia</taxon>
        <taxon>Chitinophagales</taxon>
        <taxon>Chitinophagaceae</taxon>
        <taxon>Chitinophaga</taxon>
    </lineage>
</organism>
<dbReference type="SUPFAM" id="SSF69318">
    <property type="entry name" value="Integrin alpha N-terminal domain"/>
    <property type="match status" value="1"/>
</dbReference>
<accession>A0ABV2TCC2</accession>
<keyword evidence="3" id="KW-1185">Reference proteome</keyword>
<protein>
    <recommendedName>
        <fullName evidence="4">VCBS repeat protein</fullName>
    </recommendedName>
</protein>
<evidence type="ECO:0000256" key="1">
    <source>
        <dbReference type="SAM" id="MobiDB-lite"/>
    </source>
</evidence>
<evidence type="ECO:0000313" key="3">
    <source>
        <dbReference type="Proteomes" id="UP001549749"/>
    </source>
</evidence>
<dbReference type="Proteomes" id="UP001549749">
    <property type="component" value="Unassembled WGS sequence"/>
</dbReference>
<evidence type="ECO:0008006" key="4">
    <source>
        <dbReference type="Google" id="ProtNLM"/>
    </source>
</evidence>
<reference evidence="2 3" key="1">
    <citation type="submission" date="2024-06" db="EMBL/GenBank/DDBJ databases">
        <title>Chitinophaga defluvii sp. nov., isolated from municipal sewage.</title>
        <authorList>
            <person name="Zhang L."/>
        </authorList>
    </citation>
    <scope>NUCLEOTIDE SEQUENCE [LARGE SCALE GENOMIC DNA]</scope>
    <source>
        <strain evidence="2 3">H8</strain>
    </source>
</reference>